<dbReference type="PANTHER" id="PTHR42938:SF47">
    <property type="entry name" value="HYDROXYPYRUVATE REDUCTASE"/>
    <property type="match status" value="1"/>
</dbReference>
<evidence type="ECO:0000256" key="5">
    <source>
        <dbReference type="ARBA" id="ARBA00023002"/>
    </source>
</evidence>
<gene>
    <name evidence="11" type="primary">serA</name>
</gene>
<dbReference type="Pfam" id="PF19304">
    <property type="entry name" value="PGDH_inter"/>
    <property type="match status" value="1"/>
</dbReference>
<dbReference type="Pfam" id="PF01842">
    <property type="entry name" value="ACT"/>
    <property type="match status" value="1"/>
</dbReference>
<organism evidence="11">
    <name type="scientific">Alvinella pompejana epibiont 7G3</name>
    <dbReference type="NCBI Taxonomy" id="244800"/>
    <lineage>
        <taxon>Bacteria</taxon>
        <taxon>Pseudomonadati</taxon>
        <taxon>Campylobacterota</taxon>
        <taxon>Epsilonproteobacteria</taxon>
        <taxon>Campylobacterales</taxon>
        <taxon>Campylobacteraceae</taxon>
    </lineage>
</organism>
<feature type="domain" description="ACT" evidence="10">
    <location>
        <begin position="458"/>
        <end position="529"/>
    </location>
</feature>
<comment type="catalytic activity">
    <reaction evidence="8 9">
        <text>(2R)-3-phosphoglycerate + NAD(+) = 3-phosphooxypyruvate + NADH + H(+)</text>
        <dbReference type="Rhea" id="RHEA:12641"/>
        <dbReference type="ChEBI" id="CHEBI:15378"/>
        <dbReference type="ChEBI" id="CHEBI:18110"/>
        <dbReference type="ChEBI" id="CHEBI:57540"/>
        <dbReference type="ChEBI" id="CHEBI:57945"/>
        <dbReference type="ChEBI" id="CHEBI:58272"/>
        <dbReference type="EC" id="1.1.1.95"/>
    </reaction>
</comment>
<dbReference type="InterPro" id="IPR006139">
    <property type="entry name" value="D-isomer_2_OHA_DH_cat_dom"/>
</dbReference>
<comment type="catalytic activity">
    <reaction evidence="7">
        <text>(R)-2-hydroxyglutarate + NAD(+) = 2-oxoglutarate + NADH + H(+)</text>
        <dbReference type="Rhea" id="RHEA:49612"/>
        <dbReference type="ChEBI" id="CHEBI:15378"/>
        <dbReference type="ChEBI" id="CHEBI:15801"/>
        <dbReference type="ChEBI" id="CHEBI:16810"/>
        <dbReference type="ChEBI" id="CHEBI:57540"/>
        <dbReference type="ChEBI" id="CHEBI:57945"/>
        <dbReference type="EC" id="1.1.1.399"/>
    </reaction>
</comment>
<dbReference type="InterPro" id="IPR002912">
    <property type="entry name" value="ACT_dom"/>
</dbReference>
<dbReference type="PROSITE" id="PS00065">
    <property type="entry name" value="D_2_HYDROXYACID_DH_1"/>
    <property type="match status" value="1"/>
</dbReference>
<evidence type="ECO:0000256" key="4">
    <source>
        <dbReference type="ARBA" id="ARBA00021582"/>
    </source>
</evidence>
<name>Q6W3K0_9BACT</name>
<dbReference type="GO" id="GO:0006564">
    <property type="term" value="P:L-serine biosynthetic process"/>
    <property type="evidence" value="ECO:0007669"/>
    <property type="project" value="UniProtKB-UniRule"/>
</dbReference>
<keyword evidence="9" id="KW-0718">Serine biosynthesis</keyword>
<dbReference type="CDD" id="cd12173">
    <property type="entry name" value="PGDH_4"/>
    <property type="match status" value="1"/>
</dbReference>
<keyword evidence="5 9" id="KW-0560">Oxidoreductase</keyword>
<evidence type="ECO:0000313" key="11">
    <source>
        <dbReference type="EMBL" id="AAQ75181.1"/>
    </source>
</evidence>
<protein>
    <recommendedName>
        <fullName evidence="4 9">D-3-phosphoglycerate dehydrogenase</fullName>
        <ecNumber evidence="9">1.1.1.95</ecNumber>
    </recommendedName>
</protein>
<reference evidence="11" key="1">
    <citation type="journal article" date="2003" name="Appl. Environ. Microbiol.">
        <title>Evidence of chemolithoautotrophy in the bacterial community associated with Alvinella pompejana, a hydrothermal vent polychaete.</title>
        <authorList>
            <person name="Campbell B.J."/>
            <person name="Stein J.L."/>
            <person name="Cary S.C."/>
        </authorList>
    </citation>
    <scope>NUCLEOTIDE SEQUENCE</scope>
</reference>
<dbReference type="Pfam" id="PF02826">
    <property type="entry name" value="2-Hacid_dh_C"/>
    <property type="match status" value="1"/>
</dbReference>
<dbReference type="AlphaFoldDB" id="Q6W3K0"/>
<dbReference type="SUPFAM" id="SSF143548">
    <property type="entry name" value="Serine metabolism enzymes domain"/>
    <property type="match status" value="1"/>
</dbReference>
<dbReference type="InterPro" id="IPR029009">
    <property type="entry name" value="ASB_dom_sf"/>
</dbReference>
<evidence type="ECO:0000256" key="7">
    <source>
        <dbReference type="ARBA" id="ARBA00048126"/>
    </source>
</evidence>
<dbReference type="EMBL" id="AY312991">
    <property type="protein sequence ID" value="AAQ75181.1"/>
    <property type="molecule type" value="Genomic_DNA"/>
</dbReference>
<dbReference type="GO" id="GO:0004617">
    <property type="term" value="F:phosphoglycerate dehydrogenase activity"/>
    <property type="evidence" value="ECO:0007669"/>
    <property type="project" value="UniProtKB-UniRule"/>
</dbReference>
<dbReference type="FunFam" id="3.40.50.720:FF:000021">
    <property type="entry name" value="D-3-phosphoglycerate dehydrogenase"/>
    <property type="match status" value="1"/>
</dbReference>
<evidence type="ECO:0000256" key="9">
    <source>
        <dbReference type="RuleBase" id="RU363003"/>
    </source>
</evidence>
<comment type="pathway">
    <text evidence="2 9">Amino-acid biosynthesis; L-serine biosynthesis; L-serine from 3-phospho-D-glycerate: step 1/3.</text>
</comment>
<proteinExistence type="inferred from homology"/>
<dbReference type="InterPro" id="IPR045626">
    <property type="entry name" value="PGDH_ASB_dom"/>
</dbReference>
<dbReference type="PANTHER" id="PTHR42938">
    <property type="entry name" value="FORMATE DEHYDROGENASE 1"/>
    <property type="match status" value="1"/>
</dbReference>
<keyword evidence="6 9" id="KW-0520">NAD</keyword>
<dbReference type="InterPro" id="IPR006236">
    <property type="entry name" value="PGDH"/>
</dbReference>
<dbReference type="Gene3D" id="3.30.70.260">
    <property type="match status" value="1"/>
</dbReference>
<evidence type="ECO:0000256" key="8">
    <source>
        <dbReference type="ARBA" id="ARBA00048731"/>
    </source>
</evidence>
<dbReference type="SUPFAM" id="SSF55021">
    <property type="entry name" value="ACT-like"/>
    <property type="match status" value="1"/>
</dbReference>
<dbReference type="InterPro" id="IPR045865">
    <property type="entry name" value="ACT-like_dom_sf"/>
</dbReference>
<dbReference type="Pfam" id="PF00389">
    <property type="entry name" value="2-Hacid_dh"/>
    <property type="match status" value="1"/>
</dbReference>
<dbReference type="SUPFAM" id="SSF52283">
    <property type="entry name" value="Formate/glycerate dehydrogenase catalytic domain-like"/>
    <property type="match status" value="1"/>
</dbReference>
<keyword evidence="9" id="KW-0028">Amino-acid biosynthesis</keyword>
<evidence type="ECO:0000256" key="3">
    <source>
        <dbReference type="ARBA" id="ARBA00005854"/>
    </source>
</evidence>
<dbReference type="EC" id="1.1.1.95" evidence="9"/>
<dbReference type="NCBIfam" id="TIGR01327">
    <property type="entry name" value="PGDH"/>
    <property type="match status" value="1"/>
</dbReference>
<evidence type="ECO:0000256" key="1">
    <source>
        <dbReference type="ARBA" id="ARBA00003800"/>
    </source>
</evidence>
<dbReference type="UniPathway" id="UPA00135">
    <property type="reaction ID" value="UER00196"/>
</dbReference>
<dbReference type="InterPro" id="IPR036291">
    <property type="entry name" value="NAD(P)-bd_dom_sf"/>
</dbReference>
<dbReference type="CDD" id="cd04902">
    <property type="entry name" value="ACT_3PGDH-xct"/>
    <property type="match status" value="1"/>
</dbReference>
<dbReference type="SUPFAM" id="SSF51735">
    <property type="entry name" value="NAD(P)-binding Rossmann-fold domains"/>
    <property type="match status" value="1"/>
</dbReference>
<sequence length="529" mass="58229">MSKFTVVVCDHIHQSGLDILSNEPKINLIVAADEPKDKLVKDIIPQANVAITRSSTDVDEFFLEHAKELKAIVRAGVGVDNVDIDGCSKRGIVVMNVPTANTIAAVELTMAHMLSCVRKFPYAHNNLKQDRIWRRQDWYGTELKNKKLGIIGFGNIGSRVGIRAKAFEMDVIAYDPYIDPKRATDLDITYTKNFDDILSCDIITIHTPKTKETIGMVGEKEIEKMRDGVILINCARGGLYDEKALYNGLKSGKIAMAGIDVFEKEPATNNPLLDLDNITVTPHLGANTKESQRNIAVQSAESAILSAKGISYPNALNLPIKENDIPDSIKPYFELIQKMGNILAQATREKVEKIKVITEGEVSKYIDSITTFGVVGILKESLEDGVNYVNAEFIAKEVGITIEKEKSLKNSGLANRVTVILTTTNQTVQISGTIFGENTQRIIEINGYKLDLEPKGKMILFRNTDVPGVIGDVGRIIASYNVNISDFRLGRDSNSQALAVVKVDDNVNKSLLQELSSLETCISVAYVVI</sequence>
<accession>Q6W3K0</accession>
<dbReference type="PROSITE" id="PS51671">
    <property type="entry name" value="ACT"/>
    <property type="match status" value="1"/>
</dbReference>
<evidence type="ECO:0000256" key="2">
    <source>
        <dbReference type="ARBA" id="ARBA00005216"/>
    </source>
</evidence>
<dbReference type="InterPro" id="IPR029752">
    <property type="entry name" value="D-isomer_DH_CS1"/>
</dbReference>
<comment type="function">
    <text evidence="1">Catalyzes the reversible oxidation of 3-phospho-D-glycerate to 3-phosphonooxypyruvate, the first step of the phosphorylated L-serine biosynthesis pathway. Also catalyzes the reversible oxidation of 2-hydroxyglutarate to 2-oxoglutarate.</text>
</comment>
<dbReference type="Gene3D" id="3.40.50.720">
    <property type="entry name" value="NAD(P)-binding Rossmann-like Domain"/>
    <property type="match status" value="2"/>
</dbReference>
<dbReference type="GO" id="GO:0051287">
    <property type="term" value="F:NAD binding"/>
    <property type="evidence" value="ECO:0007669"/>
    <property type="project" value="UniProtKB-UniRule"/>
</dbReference>
<evidence type="ECO:0000256" key="6">
    <source>
        <dbReference type="ARBA" id="ARBA00023027"/>
    </source>
</evidence>
<dbReference type="Gene3D" id="3.30.1330.90">
    <property type="entry name" value="D-3-phosphoglycerate dehydrogenase, domain 3"/>
    <property type="match status" value="1"/>
</dbReference>
<comment type="similarity">
    <text evidence="3 9">Belongs to the D-isomer specific 2-hydroxyacid dehydrogenase family.</text>
</comment>
<evidence type="ECO:0000259" key="10">
    <source>
        <dbReference type="PROSITE" id="PS51671"/>
    </source>
</evidence>
<dbReference type="InterPro" id="IPR006140">
    <property type="entry name" value="D-isomer_DH_NAD-bd"/>
</dbReference>